<evidence type="ECO:0000313" key="3">
    <source>
        <dbReference type="Proteomes" id="UP000765509"/>
    </source>
</evidence>
<keyword evidence="1" id="KW-0812">Transmembrane</keyword>
<protein>
    <submittedName>
        <fullName evidence="2">Uncharacterized protein</fullName>
    </submittedName>
</protein>
<organism evidence="2 3">
    <name type="scientific">Austropuccinia psidii MF-1</name>
    <dbReference type="NCBI Taxonomy" id="1389203"/>
    <lineage>
        <taxon>Eukaryota</taxon>
        <taxon>Fungi</taxon>
        <taxon>Dikarya</taxon>
        <taxon>Basidiomycota</taxon>
        <taxon>Pucciniomycotina</taxon>
        <taxon>Pucciniomycetes</taxon>
        <taxon>Pucciniales</taxon>
        <taxon>Sphaerophragmiaceae</taxon>
        <taxon>Austropuccinia</taxon>
    </lineage>
</organism>
<gene>
    <name evidence="2" type="ORF">O181_128686</name>
</gene>
<dbReference type="AlphaFoldDB" id="A0A9Q3KZF1"/>
<keyword evidence="1" id="KW-1133">Transmembrane helix</keyword>
<reference evidence="2" key="1">
    <citation type="submission" date="2021-03" db="EMBL/GenBank/DDBJ databases">
        <title>Draft genome sequence of rust myrtle Austropuccinia psidii MF-1, a brazilian biotype.</title>
        <authorList>
            <person name="Quecine M.C."/>
            <person name="Pachon D.M.R."/>
            <person name="Bonatelli M.L."/>
            <person name="Correr F.H."/>
            <person name="Franceschini L.M."/>
            <person name="Leite T.F."/>
            <person name="Margarido G.R.A."/>
            <person name="Almeida C.A."/>
            <person name="Ferrarezi J.A."/>
            <person name="Labate C.A."/>
        </authorList>
    </citation>
    <scope>NUCLEOTIDE SEQUENCE</scope>
    <source>
        <strain evidence="2">MF-1</strain>
    </source>
</reference>
<dbReference type="Proteomes" id="UP000765509">
    <property type="component" value="Unassembled WGS sequence"/>
</dbReference>
<proteinExistence type="predicted"/>
<keyword evidence="1" id="KW-0472">Membrane</keyword>
<accession>A0A9Q3KZF1</accession>
<comment type="caution">
    <text evidence="2">The sequence shown here is derived from an EMBL/GenBank/DDBJ whole genome shotgun (WGS) entry which is preliminary data.</text>
</comment>
<sequence>MSPMTSLIQPLPYRGPPAPALPQCYYSPRLKLEKQPNGLPPIRECNDFTPSCPFNRRQREKNPSRLYTSESFWCLTHPCNSKFLGHLLMKPVYHTIVFMFLLTTITFAAAPNLYALCPFWELFRKGTSNISSRSH</sequence>
<dbReference type="EMBL" id="AVOT02132459">
    <property type="protein sequence ID" value="MBW0588971.1"/>
    <property type="molecule type" value="Genomic_DNA"/>
</dbReference>
<feature type="transmembrane region" description="Helical" evidence="1">
    <location>
        <begin position="92"/>
        <end position="115"/>
    </location>
</feature>
<evidence type="ECO:0000256" key="1">
    <source>
        <dbReference type="SAM" id="Phobius"/>
    </source>
</evidence>
<name>A0A9Q3KZF1_9BASI</name>
<keyword evidence="3" id="KW-1185">Reference proteome</keyword>
<evidence type="ECO:0000313" key="2">
    <source>
        <dbReference type="EMBL" id="MBW0588971.1"/>
    </source>
</evidence>